<reference evidence="2 3" key="1">
    <citation type="submission" date="2015-01" db="EMBL/GenBank/DDBJ databases">
        <title>Evolution of Trichinella species and genotypes.</title>
        <authorList>
            <person name="Korhonen P.K."/>
            <person name="Edoardo P."/>
            <person name="Giuseppe L.R."/>
            <person name="Gasser R.B."/>
        </authorList>
    </citation>
    <scope>NUCLEOTIDE SEQUENCE [LARGE SCALE GENOMIC DNA]</scope>
    <source>
        <strain evidence="2">ISS2496</strain>
    </source>
</reference>
<evidence type="ECO:0000313" key="3">
    <source>
        <dbReference type="Proteomes" id="UP000054783"/>
    </source>
</evidence>
<name>A0A0V1ACE2_9BILA</name>
<dbReference type="AlphaFoldDB" id="A0A0V1ACE2"/>
<organism evidence="2 3">
    <name type="scientific">Trichinella patagoniensis</name>
    <dbReference type="NCBI Taxonomy" id="990121"/>
    <lineage>
        <taxon>Eukaryota</taxon>
        <taxon>Metazoa</taxon>
        <taxon>Ecdysozoa</taxon>
        <taxon>Nematoda</taxon>
        <taxon>Enoplea</taxon>
        <taxon>Dorylaimia</taxon>
        <taxon>Trichinellida</taxon>
        <taxon>Trichinellidae</taxon>
        <taxon>Trichinella</taxon>
    </lineage>
</organism>
<accession>A0A0V1ACE2</accession>
<evidence type="ECO:0000313" key="2">
    <source>
        <dbReference type="EMBL" id="KRY22185.1"/>
    </source>
</evidence>
<feature type="transmembrane region" description="Helical" evidence="1">
    <location>
        <begin position="21"/>
        <end position="40"/>
    </location>
</feature>
<evidence type="ECO:0000256" key="1">
    <source>
        <dbReference type="SAM" id="Phobius"/>
    </source>
</evidence>
<dbReference type="EMBL" id="JYDQ01000011">
    <property type="protein sequence ID" value="KRY22185.1"/>
    <property type="molecule type" value="Genomic_DNA"/>
</dbReference>
<keyword evidence="3" id="KW-1185">Reference proteome</keyword>
<proteinExistence type="predicted"/>
<gene>
    <name evidence="2" type="ORF">T12_10560</name>
</gene>
<keyword evidence="1" id="KW-0472">Membrane</keyword>
<keyword evidence="1" id="KW-1133">Transmembrane helix</keyword>
<protein>
    <submittedName>
        <fullName evidence="2">Uncharacterized protein</fullName>
    </submittedName>
</protein>
<keyword evidence="1" id="KW-0812">Transmembrane</keyword>
<dbReference type="Proteomes" id="UP000054783">
    <property type="component" value="Unassembled WGS sequence"/>
</dbReference>
<sequence>MVPKYIIYFISKSFYGSIRKCLGLFLPLLFFWRTLFFTSLNDTVIEGFMRKCPLVLLLKGMRIIDIFERKAEEPQF</sequence>
<comment type="caution">
    <text evidence="2">The sequence shown here is derived from an EMBL/GenBank/DDBJ whole genome shotgun (WGS) entry which is preliminary data.</text>
</comment>